<reference evidence="1 2" key="1">
    <citation type="submission" date="2019-08" db="EMBL/GenBank/DDBJ databases">
        <title>Whole genome of Aphis craccivora.</title>
        <authorList>
            <person name="Voronova N.V."/>
            <person name="Shulinski R.S."/>
            <person name="Bandarenka Y.V."/>
            <person name="Zhorov D.G."/>
            <person name="Warner D."/>
        </authorList>
    </citation>
    <scope>NUCLEOTIDE SEQUENCE [LARGE SCALE GENOMIC DNA]</scope>
    <source>
        <strain evidence="1">180601</strain>
        <tissue evidence="1">Whole Body</tissue>
    </source>
</reference>
<dbReference type="AlphaFoldDB" id="A0A6G0WGL0"/>
<protein>
    <submittedName>
        <fullName evidence="1">Uncharacterized protein</fullName>
    </submittedName>
</protein>
<keyword evidence="2" id="KW-1185">Reference proteome</keyword>
<sequence length="836" mass="95351">MDAGSINHTVTEILTNMQIEQLNIKKELIASNLMLTRLLYKVEVLEYNSKNNSLNSVMANQYIDTNFLSLFPINNKDGFQLIENNILNELDFVTKLESFIKSIGGCGSKNNITRVLQKLFTNEFAIITTWTGRGKNISISIGTSEVMKLLRRIIKANSNNTLTDSEFEIVIQEVCKNKKLSTVSAKHFKKVLKAEQHKCVISNQNNQLNNIKSIVSSSVIVNVNDVTPQFTKSVFNVMNSEYSFDMLNIEPLKTNNNNFSNNPISVHTIDHTVLSSPLKNSVPNLSISEKLLSHNFCNSLLGLLKGEGLDVPKNIRTLMKTPKNHEIVENSGGSYIHLGLRNMLIPYLIKQNAQLYIPSRVLNIGINIDGLPIAKSSKSQLWPILNFKELPNNVIPIGIFHGFQKPKSIEEYLNTFIIDLLEVIDNGLNVNETLFTLTISNISCDAPAKAFLLNVKSHNAYFGCTSCTEEGIYLEHRMTYPGLDSPLRTDESFRNQTDDDYHKGISPLVCLPINITDIVVLDYMHNVCLGVVKRLIEIWVKGNKQFRLVKEKKDKINNELKNLRPYVPSELCRLPRQLDDIELTRSCRTNTAISPARPPCLEYYKATELRTFLLYTGLFVLKVFAIRILICAETCYKYNELASQFLKKIVNDYATIYGYHLITYNVHILVHLPMYKTKKINNELPSQLFSQIPSLCNETIDRIPSPFFNTNDILFEKIILPFSNTSINIYKEKDKYIMLTNSKLVSVQHIVLSQNKPAYLIVKQFLSISEFTTLPLSSFKIGVYIIDTTKMSELFCANLTEIKYKCFFIRMSNNLALISSLNHTYFHYRSYYNIIA</sequence>
<dbReference type="PANTHER" id="PTHR33053:SF24">
    <property type="entry name" value="TRANSPOSASE DOMAIN-CONTAINING PROTEIN"/>
    <property type="match status" value="1"/>
</dbReference>
<organism evidence="1 2">
    <name type="scientific">Aphis craccivora</name>
    <name type="common">Cowpea aphid</name>
    <dbReference type="NCBI Taxonomy" id="307492"/>
    <lineage>
        <taxon>Eukaryota</taxon>
        <taxon>Metazoa</taxon>
        <taxon>Ecdysozoa</taxon>
        <taxon>Arthropoda</taxon>
        <taxon>Hexapoda</taxon>
        <taxon>Insecta</taxon>
        <taxon>Pterygota</taxon>
        <taxon>Neoptera</taxon>
        <taxon>Paraneoptera</taxon>
        <taxon>Hemiptera</taxon>
        <taxon>Sternorrhyncha</taxon>
        <taxon>Aphidomorpha</taxon>
        <taxon>Aphidoidea</taxon>
        <taxon>Aphididae</taxon>
        <taxon>Aphidini</taxon>
        <taxon>Aphis</taxon>
        <taxon>Aphis</taxon>
    </lineage>
</organism>
<proteinExistence type="predicted"/>
<comment type="caution">
    <text evidence="1">The sequence shown here is derived from an EMBL/GenBank/DDBJ whole genome shotgun (WGS) entry which is preliminary data.</text>
</comment>
<evidence type="ECO:0000313" key="1">
    <source>
        <dbReference type="EMBL" id="KAF0726271.1"/>
    </source>
</evidence>
<dbReference type="Proteomes" id="UP000478052">
    <property type="component" value="Unassembled WGS sequence"/>
</dbReference>
<gene>
    <name evidence="1" type="ORF">FWK35_00027057</name>
</gene>
<dbReference type="EMBL" id="VUJU01008750">
    <property type="protein sequence ID" value="KAF0726271.1"/>
    <property type="molecule type" value="Genomic_DNA"/>
</dbReference>
<feature type="non-terminal residue" evidence="1">
    <location>
        <position position="836"/>
    </location>
</feature>
<name>A0A6G0WGL0_APHCR</name>
<accession>A0A6G0WGL0</accession>
<dbReference type="OrthoDB" id="10028922at2759"/>
<dbReference type="PANTHER" id="PTHR33053">
    <property type="entry name" value="PROTEIN, PUTATIVE-RELATED"/>
    <property type="match status" value="1"/>
</dbReference>
<evidence type="ECO:0000313" key="2">
    <source>
        <dbReference type="Proteomes" id="UP000478052"/>
    </source>
</evidence>